<dbReference type="InterPro" id="IPR006674">
    <property type="entry name" value="HD_domain"/>
</dbReference>
<dbReference type="Proteomes" id="UP000001036">
    <property type="component" value="Chromosome"/>
</dbReference>
<dbReference type="HOGENOM" id="CLU_1313586_0_0_6"/>
<protein>
    <submittedName>
        <fullName evidence="2">Putative HD-GYP hydrolase domain containing protein</fullName>
    </submittedName>
</protein>
<dbReference type="Gene3D" id="1.10.3210.10">
    <property type="entry name" value="Hypothetical protein af1432"/>
    <property type="match status" value="1"/>
</dbReference>
<feature type="domain" description="HD" evidence="1">
    <location>
        <begin position="152"/>
        <end position="197"/>
    </location>
</feature>
<sequence>MVSGLSSPLPDNVWDRLGLRAAGAYGGYLAAYSAGTLPAGVLIVRPVLDVQGNLLLSPHQPFDADALAALQGRSLAEPLARSVTLVSPLTVDMLRRDLTDWARQDSFFVVLEEHRPFLQQLATHAESLPEHPLLQQHLSVMASQMPGLYKRALFTALMAVLLGDEMRLSPADRRALFWAALYHDIGMLYVEPEILHKVEPLTLDEWFHI</sequence>
<organism evidence="2 3">
    <name type="scientific">Cellvibrio japonicus (strain Ueda107)</name>
    <name type="common">Pseudomonas fluorescens subsp. cellulosa</name>
    <dbReference type="NCBI Taxonomy" id="498211"/>
    <lineage>
        <taxon>Bacteria</taxon>
        <taxon>Pseudomonadati</taxon>
        <taxon>Pseudomonadota</taxon>
        <taxon>Gammaproteobacteria</taxon>
        <taxon>Cellvibrionales</taxon>
        <taxon>Cellvibrionaceae</taxon>
        <taxon>Cellvibrio</taxon>
    </lineage>
</organism>
<dbReference type="SUPFAM" id="SSF109604">
    <property type="entry name" value="HD-domain/PDEase-like"/>
    <property type="match status" value="1"/>
</dbReference>
<dbReference type="CDD" id="cd00077">
    <property type="entry name" value="HDc"/>
    <property type="match status" value="1"/>
</dbReference>
<dbReference type="AlphaFoldDB" id="B3PIH0"/>
<accession>B3PIH0</accession>
<reference evidence="2 3" key="1">
    <citation type="journal article" date="2008" name="J. Bacteriol.">
        <title>Insights into plant cell wall degradation from the genome sequence of the soil bacterium Cellvibrio japonicus.</title>
        <authorList>
            <person name="Deboy R.T."/>
            <person name="Mongodin E.F."/>
            <person name="Fouts D.E."/>
            <person name="Tailford L.E."/>
            <person name="Khouri H."/>
            <person name="Emerson J.B."/>
            <person name="Mohamoud Y."/>
            <person name="Watkins K."/>
            <person name="Henrissat B."/>
            <person name="Gilbert H.J."/>
            <person name="Nelson K.E."/>
        </authorList>
    </citation>
    <scope>NUCLEOTIDE SEQUENCE [LARGE SCALE GENOMIC DNA]</scope>
    <source>
        <strain evidence="2 3">Ueda107</strain>
    </source>
</reference>
<dbReference type="eggNOG" id="COG2206">
    <property type="taxonomic scope" value="Bacteria"/>
</dbReference>
<proteinExistence type="predicted"/>
<dbReference type="STRING" id="498211.CJA_2110"/>
<dbReference type="GO" id="GO:0016787">
    <property type="term" value="F:hydrolase activity"/>
    <property type="evidence" value="ECO:0007669"/>
    <property type="project" value="UniProtKB-KW"/>
</dbReference>
<gene>
    <name evidence="2" type="ordered locus">CJA_2110</name>
</gene>
<name>B3PIH0_CELJU</name>
<evidence type="ECO:0000259" key="1">
    <source>
        <dbReference type="Pfam" id="PF01966"/>
    </source>
</evidence>
<dbReference type="Pfam" id="PF01966">
    <property type="entry name" value="HD"/>
    <property type="match status" value="1"/>
</dbReference>
<keyword evidence="2" id="KW-0378">Hydrolase</keyword>
<dbReference type="RefSeq" id="WP_012487712.1">
    <property type="nucleotide sequence ID" value="NC_010995.1"/>
</dbReference>
<keyword evidence="3" id="KW-1185">Reference proteome</keyword>
<dbReference type="EMBL" id="CP000934">
    <property type="protein sequence ID" value="ACE84942.1"/>
    <property type="molecule type" value="Genomic_DNA"/>
</dbReference>
<evidence type="ECO:0000313" key="2">
    <source>
        <dbReference type="EMBL" id="ACE84942.1"/>
    </source>
</evidence>
<dbReference type="InterPro" id="IPR003607">
    <property type="entry name" value="HD/PDEase_dom"/>
</dbReference>
<dbReference type="OrthoDB" id="9780948at2"/>
<dbReference type="KEGG" id="cja:CJA_2110"/>
<evidence type="ECO:0000313" key="3">
    <source>
        <dbReference type="Proteomes" id="UP000001036"/>
    </source>
</evidence>